<dbReference type="Proteomes" id="UP000077589">
    <property type="component" value="Unassembled WGS sequence"/>
</dbReference>
<dbReference type="OrthoDB" id="9864735at2"/>
<protein>
    <submittedName>
        <fullName evidence="1">Uncharacterized protein</fullName>
    </submittedName>
</protein>
<evidence type="ECO:0000313" key="1">
    <source>
        <dbReference type="EMBL" id="OAM18840.1"/>
    </source>
</evidence>
<name>A0A1A9RJT5_EIKCO</name>
<dbReference type="EMBL" id="LXSG01000032">
    <property type="protein sequence ID" value="OAM18840.1"/>
    <property type="molecule type" value="Genomic_DNA"/>
</dbReference>
<comment type="caution">
    <text evidence="1">The sequence shown here is derived from an EMBL/GenBank/DDBJ whole genome shotgun (WGS) entry which is preliminary data.</text>
</comment>
<sequence length="212" mass="23850">MFELQAVQGMEQAVITQGNEVEERLKRIDSHLTIGVFTELAQHLQYVCQHLTPFHTQNYTGVMPQGELSAAVRSRLADFGWHLVNTTGGGGISVSPNNDYIITVATGTEQTGCENGFPYNKSSKGAVWEQASQQKLPNLDTAEFWVLLFYRDSLNGRIQMELSQVAEFQDKHIESFKERILLPTVSINDVSVSRLEPAEVEEITVERRQRHG</sequence>
<dbReference type="RefSeq" id="WP_064086643.1">
    <property type="nucleotide sequence ID" value="NZ_LXSG01000032.1"/>
</dbReference>
<proteinExistence type="predicted"/>
<evidence type="ECO:0000313" key="2">
    <source>
        <dbReference type="Proteomes" id="UP000077589"/>
    </source>
</evidence>
<dbReference type="AlphaFoldDB" id="A0A1A9RJT5"/>
<gene>
    <name evidence="1" type="ORF">A7P90_06120</name>
</gene>
<reference evidence="2" key="1">
    <citation type="submission" date="2016-05" db="EMBL/GenBank/DDBJ databases">
        <title>Draft genome of Corynebacterium afermentans subsp. afermentans LCDC 88199T.</title>
        <authorList>
            <person name="Bernier A.-M."/>
            <person name="Bernard K."/>
        </authorList>
    </citation>
    <scope>NUCLEOTIDE SEQUENCE [LARGE SCALE GENOMIC DNA]</scope>
    <source>
        <strain evidence="2">NML04-0072</strain>
    </source>
</reference>
<organism evidence="1 2">
    <name type="scientific">Eikenella corrodens</name>
    <dbReference type="NCBI Taxonomy" id="539"/>
    <lineage>
        <taxon>Bacteria</taxon>
        <taxon>Pseudomonadati</taxon>
        <taxon>Pseudomonadota</taxon>
        <taxon>Betaproteobacteria</taxon>
        <taxon>Neisseriales</taxon>
        <taxon>Neisseriaceae</taxon>
        <taxon>Eikenella</taxon>
    </lineage>
</organism>
<accession>A0A1A9RJT5</accession>